<proteinExistence type="predicted"/>
<dbReference type="EMBL" id="UINC01212285">
    <property type="protein sequence ID" value="SVE36543.1"/>
    <property type="molecule type" value="Genomic_DNA"/>
</dbReference>
<sequence length="167" mass="18959">MVRVFTFLFIFLTQYSRSGAEPLPADTNSDNSKTVLEADEEVFYDEKIKRLVAYPNARLSSGNTLLTAKRIEYDRNSTNAFAKGDVIFTNGKFRLLAEGLEMNLSTGDFNASEVKAGFYPWATESKEIRSEKGIITSKDSSFYLRERHPLEPNLGFRQLTFDQNKSS</sequence>
<accession>A0A383CWY6</accession>
<name>A0A383CWY6_9ZZZZ</name>
<reference evidence="1" key="1">
    <citation type="submission" date="2018-05" db="EMBL/GenBank/DDBJ databases">
        <authorList>
            <person name="Lanie J.A."/>
            <person name="Ng W.-L."/>
            <person name="Kazmierczak K.M."/>
            <person name="Andrzejewski T.M."/>
            <person name="Davidsen T.M."/>
            <person name="Wayne K.J."/>
            <person name="Tettelin H."/>
            <person name="Glass J.I."/>
            <person name="Rusch D."/>
            <person name="Podicherti R."/>
            <person name="Tsui H.-C.T."/>
            <person name="Winkler M.E."/>
        </authorList>
    </citation>
    <scope>NUCLEOTIDE SEQUENCE</scope>
</reference>
<protein>
    <recommendedName>
        <fullName evidence="2">Organic solvent tolerance-like N-terminal domain-containing protein</fullName>
    </recommendedName>
</protein>
<dbReference type="AlphaFoldDB" id="A0A383CWY6"/>
<organism evidence="1">
    <name type="scientific">marine metagenome</name>
    <dbReference type="NCBI Taxonomy" id="408172"/>
    <lineage>
        <taxon>unclassified sequences</taxon>
        <taxon>metagenomes</taxon>
        <taxon>ecological metagenomes</taxon>
    </lineage>
</organism>
<evidence type="ECO:0000313" key="1">
    <source>
        <dbReference type="EMBL" id="SVE36543.1"/>
    </source>
</evidence>
<gene>
    <name evidence="1" type="ORF">METZ01_LOCUS489397</name>
</gene>
<feature type="non-terminal residue" evidence="1">
    <location>
        <position position="167"/>
    </location>
</feature>
<evidence type="ECO:0008006" key="2">
    <source>
        <dbReference type="Google" id="ProtNLM"/>
    </source>
</evidence>